<reference evidence="4" key="1">
    <citation type="submission" date="2020-05" db="EMBL/GenBank/DDBJ databases">
        <title>Mycena genomes resolve the evolution of fungal bioluminescence.</title>
        <authorList>
            <person name="Tsai I.J."/>
        </authorList>
    </citation>
    <scope>NUCLEOTIDE SEQUENCE</scope>
    <source>
        <strain evidence="4">160909Yilan</strain>
    </source>
</reference>
<evidence type="ECO:0000313" key="5">
    <source>
        <dbReference type="Proteomes" id="UP000623467"/>
    </source>
</evidence>
<dbReference type="Gene3D" id="3.40.50.300">
    <property type="entry name" value="P-loop containing nucleotide triphosphate hydrolases"/>
    <property type="match status" value="1"/>
</dbReference>
<dbReference type="Pfam" id="PF00071">
    <property type="entry name" value="Ras"/>
    <property type="match status" value="1"/>
</dbReference>
<comment type="caution">
    <text evidence="4">The sequence shown here is derived from an EMBL/GenBank/DDBJ whole genome shotgun (WGS) entry which is preliminary data.</text>
</comment>
<proteinExistence type="predicted"/>
<gene>
    <name evidence="4" type="ORF">MSAN_02008900</name>
</gene>
<dbReference type="PROSITE" id="PS51420">
    <property type="entry name" value="RHO"/>
    <property type="match status" value="1"/>
</dbReference>
<evidence type="ECO:0000256" key="1">
    <source>
        <dbReference type="ARBA" id="ARBA00022481"/>
    </source>
</evidence>
<dbReference type="InterPro" id="IPR027417">
    <property type="entry name" value="P-loop_NTPase"/>
</dbReference>
<keyword evidence="1" id="KW-0488">Methylation</keyword>
<organism evidence="4 5">
    <name type="scientific">Mycena sanguinolenta</name>
    <dbReference type="NCBI Taxonomy" id="230812"/>
    <lineage>
        <taxon>Eukaryota</taxon>
        <taxon>Fungi</taxon>
        <taxon>Dikarya</taxon>
        <taxon>Basidiomycota</taxon>
        <taxon>Agaricomycotina</taxon>
        <taxon>Agaricomycetes</taxon>
        <taxon>Agaricomycetidae</taxon>
        <taxon>Agaricales</taxon>
        <taxon>Marasmiineae</taxon>
        <taxon>Mycenaceae</taxon>
        <taxon>Mycena</taxon>
    </lineage>
</organism>
<dbReference type="Proteomes" id="UP000623467">
    <property type="component" value="Unassembled WGS sequence"/>
</dbReference>
<dbReference type="PROSITE" id="PS51421">
    <property type="entry name" value="RAS"/>
    <property type="match status" value="1"/>
</dbReference>
<dbReference type="OrthoDB" id="8830751at2759"/>
<keyword evidence="3" id="KW-0342">GTP-binding</keyword>
<evidence type="ECO:0000313" key="4">
    <source>
        <dbReference type="EMBL" id="KAF7342924.1"/>
    </source>
</evidence>
<dbReference type="GO" id="GO:0007264">
    <property type="term" value="P:small GTPase-mediated signal transduction"/>
    <property type="evidence" value="ECO:0007669"/>
    <property type="project" value="InterPro"/>
</dbReference>
<dbReference type="NCBIfam" id="TIGR00231">
    <property type="entry name" value="small_GTP"/>
    <property type="match status" value="1"/>
</dbReference>
<accession>A0A8H7CM84</accession>
<dbReference type="PANTHER" id="PTHR24072">
    <property type="entry name" value="RHO FAMILY GTPASE"/>
    <property type="match status" value="1"/>
</dbReference>
<dbReference type="AlphaFoldDB" id="A0A8H7CM84"/>
<dbReference type="SMART" id="SM00174">
    <property type="entry name" value="RHO"/>
    <property type="match status" value="1"/>
</dbReference>
<dbReference type="CDD" id="cd00157">
    <property type="entry name" value="Rho"/>
    <property type="match status" value="1"/>
</dbReference>
<dbReference type="EMBL" id="JACAZH010000024">
    <property type="protein sequence ID" value="KAF7342924.1"/>
    <property type="molecule type" value="Genomic_DNA"/>
</dbReference>
<dbReference type="SMART" id="SM00173">
    <property type="entry name" value="RAS"/>
    <property type="match status" value="1"/>
</dbReference>
<sequence>MPYSPTKVVLVGDDNVGKTSMVATFTSGRFPTPPALTVFDSYCPTINVRGEEYLVCLFDTACADVYAHLRPLSYPQTGVFLVCFSVTSRTSYLAVRSKWVPEVRHYCPDVPFLVVATKIDLREDSKLMEELARGDQRPVSSAEGEILAGFHNVFEEAIIVTLDKPVPPQKKKARCVIDILRARETYRPGLVQLRAADKSTEEL</sequence>
<name>A0A8H7CM84_9AGAR</name>
<dbReference type="GO" id="GO:0005525">
    <property type="term" value="F:GTP binding"/>
    <property type="evidence" value="ECO:0007669"/>
    <property type="project" value="UniProtKB-KW"/>
</dbReference>
<dbReference type="InterPro" id="IPR001806">
    <property type="entry name" value="Small_GTPase"/>
</dbReference>
<evidence type="ECO:0000256" key="3">
    <source>
        <dbReference type="ARBA" id="ARBA00023134"/>
    </source>
</evidence>
<dbReference type="InterPro" id="IPR003578">
    <property type="entry name" value="Small_GTPase_Rho"/>
</dbReference>
<keyword evidence="5" id="KW-1185">Reference proteome</keyword>
<dbReference type="GO" id="GO:0003924">
    <property type="term" value="F:GTPase activity"/>
    <property type="evidence" value="ECO:0007669"/>
    <property type="project" value="InterPro"/>
</dbReference>
<dbReference type="PRINTS" id="PR00449">
    <property type="entry name" value="RASTRNSFRMNG"/>
</dbReference>
<dbReference type="PROSITE" id="PS51419">
    <property type="entry name" value="RAB"/>
    <property type="match status" value="1"/>
</dbReference>
<dbReference type="SMART" id="SM00175">
    <property type="entry name" value="RAB"/>
    <property type="match status" value="1"/>
</dbReference>
<keyword evidence="2" id="KW-0547">Nucleotide-binding</keyword>
<protein>
    <submittedName>
        <fullName evidence="4">Small GTPase Cdc42</fullName>
    </submittedName>
</protein>
<evidence type="ECO:0000256" key="2">
    <source>
        <dbReference type="ARBA" id="ARBA00022741"/>
    </source>
</evidence>
<dbReference type="SUPFAM" id="SSF52540">
    <property type="entry name" value="P-loop containing nucleoside triphosphate hydrolases"/>
    <property type="match status" value="1"/>
</dbReference>
<dbReference type="InterPro" id="IPR005225">
    <property type="entry name" value="Small_GTP-bd"/>
</dbReference>